<dbReference type="InterPro" id="IPR006423">
    <property type="entry name" value="Lipo_e_P4"/>
</dbReference>
<dbReference type="Gene3D" id="3.40.50.1000">
    <property type="entry name" value="HAD superfamily/HAD-like"/>
    <property type="match status" value="1"/>
</dbReference>
<dbReference type="GO" id="GO:0009279">
    <property type="term" value="C:cell outer membrane"/>
    <property type="evidence" value="ECO:0007669"/>
    <property type="project" value="InterPro"/>
</dbReference>
<dbReference type="EMBL" id="JH611164">
    <property type="protein sequence ID" value="EJP73791.1"/>
    <property type="molecule type" value="Genomic_DNA"/>
</dbReference>
<dbReference type="SFLD" id="SFLDS00003">
    <property type="entry name" value="Haloacid_Dehalogenase"/>
    <property type="match status" value="1"/>
</dbReference>
<dbReference type="PIRSF" id="PIRSF019271">
    <property type="entry name" value="Acid_Ptase_C"/>
    <property type="match status" value="1"/>
</dbReference>
<dbReference type="AlphaFoldDB" id="J5KQN6"/>
<organism evidence="2 3">
    <name type="scientific">SAR86 cluster bacterium SAR86B</name>
    <dbReference type="NCBI Taxonomy" id="1123867"/>
    <lineage>
        <taxon>Bacteria</taxon>
        <taxon>Pseudomonadati</taxon>
        <taxon>Pseudomonadota</taxon>
        <taxon>Gammaproteobacteria</taxon>
        <taxon>SAR86 cluster</taxon>
    </lineage>
</organism>
<dbReference type="Pfam" id="PF03767">
    <property type="entry name" value="Acid_phosphat_B"/>
    <property type="match status" value="1"/>
</dbReference>
<dbReference type="InterPro" id="IPR036412">
    <property type="entry name" value="HAD-like_sf"/>
</dbReference>
<evidence type="ECO:0000256" key="1">
    <source>
        <dbReference type="ARBA" id="ARBA00022729"/>
    </source>
</evidence>
<dbReference type="PROSITE" id="PS51257">
    <property type="entry name" value="PROKAR_LIPOPROTEIN"/>
    <property type="match status" value="1"/>
</dbReference>
<accession>J5KQN6</accession>
<dbReference type="SUPFAM" id="SSF56784">
    <property type="entry name" value="HAD-like"/>
    <property type="match status" value="1"/>
</dbReference>
<keyword evidence="1" id="KW-0732">Signal</keyword>
<reference evidence="2 3" key="1">
    <citation type="journal article" date="2012" name="ISME J.">
        <title>Genomic insights to SAR86, an abundant and uncultivated marine bacterial lineage.</title>
        <authorList>
            <person name="Dupont C.L."/>
            <person name="Rusch D.B."/>
            <person name="Yooseph S."/>
            <person name="Lombardo M.J."/>
            <person name="Richter R.A."/>
            <person name="Valas R."/>
            <person name="Novotny M."/>
            <person name="Yee-Greenbaum J."/>
            <person name="Selengut J.D."/>
            <person name="Haft D.H."/>
            <person name="Halpern A.L."/>
            <person name="Lasken R.S."/>
            <person name="Nealson K."/>
            <person name="Friedman R."/>
            <person name="Venter J.C."/>
        </authorList>
    </citation>
    <scope>NUCLEOTIDE SEQUENCE [LARGE SCALE GENOMIC DNA]</scope>
</reference>
<dbReference type="SFLD" id="SFLDG01125">
    <property type="entry name" value="C1.1:_Acid_Phosphatase_Like"/>
    <property type="match status" value="1"/>
</dbReference>
<proteinExistence type="predicted"/>
<evidence type="ECO:0000313" key="2">
    <source>
        <dbReference type="EMBL" id="EJP73791.1"/>
    </source>
</evidence>
<dbReference type="InterPro" id="IPR005519">
    <property type="entry name" value="Acid_phosphat_B-like"/>
</dbReference>
<evidence type="ECO:0000313" key="3">
    <source>
        <dbReference type="Proteomes" id="UP000010116"/>
    </source>
</evidence>
<dbReference type="PANTHER" id="PTHR31284">
    <property type="entry name" value="ACID PHOSPHATASE-LIKE PROTEIN"/>
    <property type="match status" value="1"/>
</dbReference>
<dbReference type="InterPro" id="IPR023214">
    <property type="entry name" value="HAD_sf"/>
</dbReference>
<dbReference type="PANTHER" id="PTHR31284:SF10">
    <property type="entry name" value="ACID PHOSPHATASE-LIKE PROTEIN"/>
    <property type="match status" value="1"/>
</dbReference>
<dbReference type="Proteomes" id="UP000010116">
    <property type="component" value="Unassembled WGS sequence"/>
</dbReference>
<gene>
    <name evidence="2" type="ORF">NT02SARS_0470</name>
</gene>
<protein>
    <submittedName>
        <fullName evidence="2">Acid phosphatase</fullName>
    </submittedName>
</protein>
<dbReference type="HOGENOM" id="CLU_052352_0_1_6"/>
<sequence>MKSSIQKFSLVVISLFIIGCNDTNDKSFQQQAMLSVLYAQTATEHKITNIQTFLQASNNLEKALKDKNWTAALEQGDSYQEKPPAIILDVDETVLDNSIFQARSILNGTSYPTGWIDWGMEENAPPVSGVKDFLQKAKKMGIKIFYVTNRVYELEEATLNNLLKEGLPIDSLDDLLMKGENNWGSDKTSRRELIAKDYRILMMFGDQISDFTPLKESSVEIELRHNLVEKYASFWGSKWYMLANPMYGKWEGALYNNVYPDNAEDATKLRLENLIN</sequence>
<name>J5KQN6_9GAMM</name>